<evidence type="ECO:0008006" key="3">
    <source>
        <dbReference type="Google" id="ProtNLM"/>
    </source>
</evidence>
<dbReference type="SUPFAM" id="SSF53335">
    <property type="entry name" value="S-adenosyl-L-methionine-dependent methyltransferases"/>
    <property type="match status" value="1"/>
</dbReference>
<dbReference type="PANTHER" id="PTHR14614">
    <property type="entry name" value="HEPATOCELLULAR CARCINOMA-ASSOCIATED ANTIGEN"/>
    <property type="match status" value="1"/>
</dbReference>
<proteinExistence type="predicted"/>
<protein>
    <recommendedName>
        <fullName evidence="3">Methyltransferase domain-containing protein</fullName>
    </recommendedName>
</protein>
<dbReference type="Gene3D" id="3.40.50.150">
    <property type="entry name" value="Vaccinia Virus protein VP39"/>
    <property type="match status" value="1"/>
</dbReference>
<dbReference type="InterPro" id="IPR019410">
    <property type="entry name" value="Methyltransf_16"/>
</dbReference>
<organism evidence="2">
    <name type="scientific">Chaetoceros debilis</name>
    <dbReference type="NCBI Taxonomy" id="122233"/>
    <lineage>
        <taxon>Eukaryota</taxon>
        <taxon>Sar</taxon>
        <taxon>Stramenopiles</taxon>
        <taxon>Ochrophyta</taxon>
        <taxon>Bacillariophyta</taxon>
        <taxon>Coscinodiscophyceae</taxon>
        <taxon>Chaetocerotophycidae</taxon>
        <taxon>Chaetocerotales</taxon>
        <taxon>Chaetocerotaceae</taxon>
        <taxon>Chaetoceros</taxon>
    </lineage>
</organism>
<dbReference type="CDD" id="cd02440">
    <property type="entry name" value="AdoMet_MTases"/>
    <property type="match status" value="1"/>
</dbReference>
<accession>A0A7S3PVP4</accession>
<evidence type="ECO:0000313" key="2">
    <source>
        <dbReference type="EMBL" id="CAE0456977.1"/>
    </source>
</evidence>
<dbReference type="InterPro" id="IPR029063">
    <property type="entry name" value="SAM-dependent_MTases_sf"/>
</dbReference>
<dbReference type="AlphaFoldDB" id="A0A7S3PVP4"/>
<dbReference type="Pfam" id="PF10294">
    <property type="entry name" value="Methyltransf_16"/>
    <property type="match status" value="1"/>
</dbReference>
<reference evidence="2" key="1">
    <citation type="submission" date="2021-01" db="EMBL/GenBank/DDBJ databases">
        <authorList>
            <person name="Corre E."/>
            <person name="Pelletier E."/>
            <person name="Niang G."/>
            <person name="Scheremetjew M."/>
            <person name="Finn R."/>
            <person name="Kale V."/>
            <person name="Holt S."/>
            <person name="Cochrane G."/>
            <person name="Meng A."/>
            <person name="Brown T."/>
            <person name="Cohen L."/>
        </authorList>
    </citation>
    <scope>NUCLEOTIDE SEQUENCE</scope>
    <source>
        <strain evidence="2">MM31A-1</strain>
    </source>
</reference>
<feature type="region of interest" description="Disordered" evidence="1">
    <location>
        <begin position="76"/>
        <end position="122"/>
    </location>
</feature>
<name>A0A7S3PVP4_9STRA</name>
<sequence>MKPYCKSILSATAFFISVSQQFPTSNGFLLSGNPIVSVRISNTEFVITNDKFDTTTKGNLYRNSLELFAKNTYKKRGKVGGPRGGGRRGVRSQLDPNLIKKNDDDGDGREDEKKSAGKKNLRLAEPTYIRKHKISLNRPGENEAPLRLIAAEVIDKEWWENPENDNPFGAKLWPSSLGVAKFLVNLGTLKNHDILELGCGAGLISIAAAENGARVVASDISETVLNLTKLGWVETQKQRAGAESGDRKEEASSESKIGTLNTFNMDLSSKRPLPFSRSSDNKKIVVAAAMMYSSDLAKLLARRAYEGCTRGAWVIIGDDDTGEREGGRLAFLTEFALLEKANGKEFPSIWIKSTVKDESLKWNEKRVQILHLNKPSDITLDD</sequence>
<dbReference type="EMBL" id="HBIO01002582">
    <property type="protein sequence ID" value="CAE0456977.1"/>
    <property type="molecule type" value="Transcribed_RNA"/>
</dbReference>
<gene>
    <name evidence="2" type="ORF">CDEB00056_LOCUS1818</name>
</gene>
<evidence type="ECO:0000256" key="1">
    <source>
        <dbReference type="SAM" id="MobiDB-lite"/>
    </source>
</evidence>